<gene>
    <name evidence="1" type="ORF">O1611_g2945</name>
</gene>
<dbReference type="Proteomes" id="UP001153332">
    <property type="component" value="Unassembled WGS sequence"/>
</dbReference>
<evidence type="ECO:0000313" key="2">
    <source>
        <dbReference type="Proteomes" id="UP001153332"/>
    </source>
</evidence>
<organism evidence="1 2">
    <name type="scientific">Lasiodiplodia mahajangana</name>
    <dbReference type="NCBI Taxonomy" id="1108764"/>
    <lineage>
        <taxon>Eukaryota</taxon>
        <taxon>Fungi</taxon>
        <taxon>Dikarya</taxon>
        <taxon>Ascomycota</taxon>
        <taxon>Pezizomycotina</taxon>
        <taxon>Dothideomycetes</taxon>
        <taxon>Dothideomycetes incertae sedis</taxon>
        <taxon>Botryosphaeriales</taxon>
        <taxon>Botryosphaeriaceae</taxon>
        <taxon>Lasiodiplodia</taxon>
    </lineage>
</organism>
<accession>A0ACC2JT69</accession>
<reference evidence="1" key="1">
    <citation type="submission" date="2022-12" db="EMBL/GenBank/DDBJ databases">
        <title>Genome Sequence of Lasiodiplodia mahajangana.</title>
        <authorList>
            <person name="Buettner E."/>
        </authorList>
    </citation>
    <scope>NUCLEOTIDE SEQUENCE</scope>
    <source>
        <strain evidence="1">VT137</strain>
    </source>
</reference>
<evidence type="ECO:0000313" key="1">
    <source>
        <dbReference type="EMBL" id="KAJ8130680.1"/>
    </source>
</evidence>
<name>A0ACC2JT69_9PEZI</name>
<keyword evidence="2" id="KW-1185">Reference proteome</keyword>
<protein>
    <submittedName>
        <fullName evidence="1">Uncharacterized protein</fullName>
    </submittedName>
</protein>
<dbReference type="EMBL" id="JAPUUL010000445">
    <property type="protein sequence ID" value="KAJ8130680.1"/>
    <property type="molecule type" value="Genomic_DNA"/>
</dbReference>
<proteinExistence type="predicted"/>
<sequence>MQISPEDRVPQERDREPSLSEQETVTPTPDQMASSNPDATPQELPKPNGPAPVTGAHLVHLDCVDSQYFHYTFRPGLLFLTLKWQAIPKITDEFHSLRDVGWYGSAYQLGSAVFVPLSGGIYNNFTLKWSYLTFFAIFEAGSAICGAAPSSAALIVGRVIAGIGASGLNSGAFTILSCSVPIERRPAILGMLFGIAQLGAVLGPLIGGAFTTGYTWRWCFYINLPLGALVAGPLVFMRVPNQFPKQNPMTIVRKLHRHFDLVGFALFTSAIVELILALQFGGNQFHWYSSQVIGLFVGSGVTFIVWGFWNGRQGDIGLLPFALIKKKEVLSSGINYAFLLATVYGSLYFLPIYFQAVHNDSAIKSGVNLLAIILPQLFSAVVGGKLLEIVGYAAPFALVGCAINAVGTGLFSLLQPSTSIGKWVGFSILSGFGRGVALQAPIITTQSSVSPKHVAPATAFVVWCQYIGPTIFLTLFNVIFDTGLRSQLHEKAPDVDAEAVVLAGATNFRSIVSMQDLPNVLIAYSTSLDYTFYLGAGAGALAWAAAWGMGWNDIRKKTAPSTQPEDVKVGQDAGAQGSVNETKV</sequence>
<comment type="caution">
    <text evidence="1">The sequence shown here is derived from an EMBL/GenBank/DDBJ whole genome shotgun (WGS) entry which is preliminary data.</text>
</comment>